<keyword evidence="2" id="KW-0605">Phycobilisome</keyword>
<dbReference type="SUPFAM" id="SSF48371">
    <property type="entry name" value="ARM repeat"/>
    <property type="match status" value="1"/>
</dbReference>
<gene>
    <name evidence="4" type="ORF">CWATWH0003_1681</name>
</gene>
<dbReference type="Pfam" id="PF22730">
    <property type="entry name" value="NCC-H"/>
    <property type="match status" value="1"/>
</dbReference>
<dbReference type="InterPro" id="IPR027417">
    <property type="entry name" value="P-loop_NTPase"/>
</dbReference>
<comment type="caution">
    <text evidence="4">The sequence shown here is derived from an EMBL/GenBank/DDBJ whole genome shotgun (WGS) entry which is preliminary data.</text>
</comment>
<evidence type="ECO:0000313" key="5">
    <source>
        <dbReference type="Proteomes" id="UP000003477"/>
    </source>
</evidence>
<evidence type="ECO:0000259" key="3">
    <source>
        <dbReference type="SMART" id="SM00382"/>
    </source>
</evidence>
<dbReference type="Pfam" id="PF05729">
    <property type="entry name" value="NACHT"/>
    <property type="match status" value="1"/>
</dbReference>
<keyword evidence="1" id="KW-0042">Antenna complex</keyword>
<evidence type="ECO:0000256" key="2">
    <source>
        <dbReference type="ARBA" id="ARBA00022738"/>
    </source>
</evidence>
<protein>
    <recommendedName>
        <fullName evidence="3">AAA+ ATPase domain-containing protein</fullName>
    </recommendedName>
</protein>
<dbReference type="SUPFAM" id="SSF52540">
    <property type="entry name" value="P-loop containing nucleoside triphosphate hydrolases"/>
    <property type="match status" value="1"/>
</dbReference>
<dbReference type="PANTHER" id="PTHR12697">
    <property type="entry name" value="PBS LYASE HEAT-LIKE PROTEIN"/>
    <property type="match status" value="1"/>
</dbReference>
<dbReference type="SMART" id="SM00382">
    <property type="entry name" value="AAA"/>
    <property type="match status" value="1"/>
</dbReference>
<dbReference type="InterPro" id="IPR004155">
    <property type="entry name" value="PBS_lyase_HEAT"/>
</dbReference>
<accession>G5J2E8</accession>
<dbReference type="InterPro" id="IPR007111">
    <property type="entry name" value="NACHT_NTPase"/>
</dbReference>
<dbReference type="PATRIC" id="fig|423471.3.peg.1571"/>
<dbReference type="Pfam" id="PF22724">
    <property type="entry name" value="NCAB1"/>
    <property type="match status" value="1"/>
</dbReference>
<dbReference type="InterPro" id="IPR054611">
    <property type="entry name" value="NCAB"/>
</dbReference>
<dbReference type="SMART" id="SM00567">
    <property type="entry name" value="EZ_HEAT"/>
    <property type="match status" value="10"/>
</dbReference>
<dbReference type="Proteomes" id="UP000003477">
    <property type="component" value="Unassembled WGS sequence"/>
</dbReference>
<dbReference type="GO" id="GO:0016491">
    <property type="term" value="F:oxidoreductase activity"/>
    <property type="evidence" value="ECO:0007669"/>
    <property type="project" value="TreeGrafter"/>
</dbReference>
<dbReference type="Gene3D" id="3.40.50.300">
    <property type="entry name" value="P-loop containing nucleotide triphosphate hydrolases"/>
    <property type="match status" value="1"/>
</dbReference>
<feature type="domain" description="AAA+ ATPase" evidence="3">
    <location>
        <begin position="109"/>
        <end position="260"/>
    </location>
</feature>
<dbReference type="GO" id="GO:0030089">
    <property type="term" value="C:phycobilisome"/>
    <property type="evidence" value="ECO:0007669"/>
    <property type="project" value="UniProtKB-KW"/>
</dbReference>
<proteinExistence type="predicted"/>
<dbReference type="InterPro" id="IPR011989">
    <property type="entry name" value="ARM-like"/>
</dbReference>
<sequence length="1200" mass="136567">MSQPNSPAVEKQSPSFSIDWKKVGRVMLKYFLPINPMTTQPDERGKDREDLLIRLDCIQSANGSNTYSKHFQKQSSQDKKLQYRELNLNNHQVERLFKQICDLDRQGRNRGKIAIVGESGTGKSLFLQTLARWMLETTDYIPIWISPEQLTTLSLREYLSQKWLTQCSKHYGKKQKLSPESWQTSFEALLESGRVWLFGDGIDYLLTESSNNSNESPLSLFKEQQKYTGNCHLILSCQTSTWKMQSQALAQFDIYQTKSLSSQTEIEQFVERWLHPYSSQRENSEIRRDLGANLSTLLSQPPNLSLQTWLNNPLRLSLLCRLWQKNPQTLPQTVASLYQVLVNEFYQWQAENTNVTATEQEPLNEFLTRLALTHRETGSSSAPISQEMIEDNASKLSLSLQLHWLRPMGIVTQLEKHNQYRFEDQTFEDYFAALGIDNWQYFLATETGKIEMFSEQWQHILLFWMGREDIASQEKEALIKALIDFKDECGQENFYGFRAYLTAAMALSEFRDCSVKDTIIEQVFVWALAEDDKSNLRRTAAREAIANIYRPLVINHLINYFENDSQPLQQRQRLNYLERLGKGNTEAIAALTECLQNAKDTTLRWQLAETLGTIDPGNSTAINLIVQGLEKPQKEQDYQKAFLTLEKIAQGQGQGVKALVRLLHSKPNPNLKRRIFQCLEIIGQGNATAIAILVQLIRSTKDETIRRQAAESLEKIDPSNPTAIAGLIKLMETTQKTSIRQEVVYNLGEVCPGNRQAVAALVSLLETNDDLYLRWMAISSLGKIGTGNEQAIAILEKLIEPEEPLLIRKEALDSLGKVDPRNPRSVKVSIQLMEETEDEEVYREIAEKLGKIDPGNPTSIKALSKNLQISRDEFVLRQVAVSLGKIDPGNLEALMVLVNLIQSTNDPDIRSLAAESLGEVGQGNPAAIATLIRLLETSSHPESLRCAAKSLSKIAVGNKGTITTFIRLLPTIKDKDLGKQIAEGLITILPEKQMSQVVSQLRDHLLYRSLPDHSPCYQVMWHCAQHLSYQTFKEAWQQRGLPQKLSLTLQNTEPETKENNSSFERLQQQLKNAPELTSDQIIFIATRRFIDAENPAIDIYDQMLEQNCPVFEYGLPETLSKLRLYWHLLPQKSNKSKLILLFYDQGNSSLSAHLLNSLAKFKGIIAVITRQESSELSVFSPDDPQLGQTLIDWLQQKLNN</sequence>
<reference evidence="4 5" key="1">
    <citation type="journal article" date="2011" name="Front. Microbiol.">
        <title>Two Strains of Crocosphaera watsonii with Highly Conserved Genomes are Distinguished by Strain-Specific Features.</title>
        <authorList>
            <person name="Bench S.R."/>
            <person name="Ilikchyan I.N."/>
            <person name="Tripp H.J."/>
            <person name="Zehr J.P."/>
        </authorList>
    </citation>
    <scope>NUCLEOTIDE SEQUENCE [LARGE SCALE GENOMIC DNA]</scope>
    <source>
        <strain evidence="4 5">WH 0003</strain>
    </source>
</reference>
<dbReference type="InterPro" id="IPR016024">
    <property type="entry name" value="ARM-type_fold"/>
</dbReference>
<dbReference type="Gene3D" id="1.25.10.10">
    <property type="entry name" value="Leucine-rich Repeat Variant"/>
    <property type="match status" value="3"/>
</dbReference>
<evidence type="ECO:0000313" key="4">
    <source>
        <dbReference type="EMBL" id="EHJ13650.1"/>
    </source>
</evidence>
<evidence type="ECO:0000256" key="1">
    <source>
        <dbReference type="ARBA" id="ARBA00022549"/>
    </source>
</evidence>
<dbReference type="InterPro" id="IPR003593">
    <property type="entry name" value="AAA+_ATPase"/>
</dbReference>
<dbReference type="Pfam" id="PF13646">
    <property type="entry name" value="HEAT_2"/>
    <property type="match status" value="2"/>
</dbReference>
<dbReference type="InterPro" id="IPR054570">
    <property type="entry name" value="NCC-H_dom"/>
</dbReference>
<dbReference type="RefSeq" id="WP_007310070.1">
    <property type="nucleotide sequence ID" value="NZ_AESD01000255.1"/>
</dbReference>
<dbReference type="PANTHER" id="PTHR12697:SF40">
    <property type="entry name" value="PHYCOCYANOBILIN LYASE SUBUNIT ALPHA"/>
    <property type="match status" value="1"/>
</dbReference>
<organism evidence="4 5">
    <name type="scientific">Crocosphaera watsonii WH 0003</name>
    <dbReference type="NCBI Taxonomy" id="423471"/>
    <lineage>
        <taxon>Bacteria</taxon>
        <taxon>Bacillati</taxon>
        <taxon>Cyanobacteriota</taxon>
        <taxon>Cyanophyceae</taxon>
        <taxon>Oscillatoriophycideae</taxon>
        <taxon>Chroococcales</taxon>
        <taxon>Aphanothecaceae</taxon>
        <taxon>Crocosphaera</taxon>
    </lineage>
</organism>
<dbReference type="AlphaFoldDB" id="G5J2E8"/>
<name>G5J2E8_CROWT</name>
<dbReference type="EMBL" id="AESD01000255">
    <property type="protein sequence ID" value="EHJ13650.1"/>
    <property type="molecule type" value="Genomic_DNA"/>
</dbReference>
<dbReference type="GeneID" id="88765448"/>